<evidence type="ECO:0000256" key="1">
    <source>
        <dbReference type="ARBA" id="ARBA00004141"/>
    </source>
</evidence>
<evidence type="ECO:0000256" key="4">
    <source>
        <dbReference type="ARBA" id="ARBA00022989"/>
    </source>
</evidence>
<keyword evidence="12" id="KW-1185">Reference proteome</keyword>
<comment type="subcellular location">
    <subcellularLocation>
        <location evidence="1">Membrane</location>
        <topology evidence="1">Multi-pass membrane protein</topology>
    </subcellularLocation>
</comment>
<proteinExistence type="predicted"/>
<keyword evidence="2" id="KW-0813">Transport</keyword>
<keyword evidence="4 9" id="KW-1133">Transmembrane helix</keyword>
<evidence type="ECO:0000256" key="7">
    <source>
        <dbReference type="ARBA" id="ARBA00023136"/>
    </source>
</evidence>
<dbReference type="InterPro" id="IPR018422">
    <property type="entry name" value="Cation/H_exchanger_CPA1"/>
</dbReference>
<keyword evidence="7 9" id="KW-0472">Membrane</keyword>
<keyword evidence="3 9" id="KW-0812">Transmembrane</keyword>
<reference evidence="11 12" key="1">
    <citation type="submission" date="2024-02" db="EMBL/GenBank/DDBJ databases">
        <authorList>
            <person name="Chen Y."/>
            <person name="Shah S."/>
            <person name="Dougan E. K."/>
            <person name="Thang M."/>
            <person name="Chan C."/>
        </authorList>
    </citation>
    <scope>NUCLEOTIDE SEQUENCE [LARGE SCALE GENOMIC DNA]</scope>
</reference>
<accession>A0ABP0LM96</accession>
<protein>
    <recommendedName>
        <fullName evidence="10">Cation/H+ exchanger transmembrane domain-containing protein</fullName>
    </recommendedName>
</protein>
<evidence type="ECO:0000259" key="10">
    <source>
        <dbReference type="Pfam" id="PF00999"/>
    </source>
</evidence>
<keyword evidence="6" id="KW-0406">Ion transport</keyword>
<feature type="transmembrane region" description="Helical" evidence="9">
    <location>
        <begin position="226"/>
        <end position="252"/>
    </location>
</feature>
<feature type="domain" description="Cation/H+ exchanger transmembrane" evidence="10">
    <location>
        <begin position="38"/>
        <end position="277"/>
    </location>
</feature>
<dbReference type="PRINTS" id="PR01084">
    <property type="entry name" value="NAHEXCHNGR"/>
</dbReference>
<dbReference type="Proteomes" id="UP001642464">
    <property type="component" value="Unassembled WGS sequence"/>
</dbReference>
<evidence type="ECO:0000256" key="5">
    <source>
        <dbReference type="ARBA" id="ARBA00023053"/>
    </source>
</evidence>
<evidence type="ECO:0000313" key="12">
    <source>
        <dbReference type="Proteomes" id="UP001642464"/>
    </source>
</evidence>
<feature type="transmembrane region" description="Helical" evidence="9">
    <location>
        <begin position="23"/>
        <end position="46"/>
    </location>
</feature>
<dbReference type="PANTHER" id="PTHR10110">
    <property type="entry name" value="SODIUM/HYDROGEN EXCHANGER"/>
    <property type="match status" value="1"/>
</dbReference>
<organism evidence="11 12">
    <name type="scientific">Durusdinium trenchii</name>
    <dbReference type="NCBI Taxonomy" id="1381693"/>
    <lineage>
        <taxon>Eukaryota</taxon>
        <taxon>Sar</taxon>
        <taxon>Alveolata</taxon>
        <taxon>Dinophyceae</taxon>
        <taxon>Suessiales</taxon>
        <taxon>Symbiodiniaceae</taxon>
        <taxon>Durusdinium</taxon>
    </lineage>
</organism>
<feature type="transmembrane region" description="Helical" evidence="9">
    <location>
        <begin position="118"/>
        <end position="141"/>
    </location>
</feature>
<dbReference type="Pfam" id="PF00999">
    <property type="entry name" value="Na_H_Exchanger"/>
    <property type="match status" value="1"/>
</dbReference>
<feature type="transmembrane region" description="Helical" evidence="9">
    <location>
        <begin position="87"/>
        <end position="106"/>
    </location>
</feature>
<dbReference type="PANTHER" id="PTHR10110:SF187">
    <property type="entry name" value="SODIUM_HYDROGEN EXCHANGER"/>
    <property type="match status" value="1"/>
</dbReference>
<keyword evidence="5" id="KW-0915">Sodium</keyword>
<evidence type="ECO:0000256" key="9">
    <source>
        <dbReference type="SAM" id="Phobius"/>
    </source>
</evidence>
<evidence type="ECO:0000256" key="6">
    <source>
        <dbReference type="ARBA" id="ARBA00023065"/>
    </source>
</evidence>
<comment type="caution">
    <text evidence="11">The sequence shown here is derived from an EMBL/GenBank/DDBJ whole genome shotgun (WGS) entry which is preliminary data.</text>
</comment>
<name>A0ABP0LM96_9DINO</name>
<evidence type="ECO:0000256" key="8">
    <source>
        <dbReference type="ARBA" id="ARBA00023201"/>
    </source>
</evidence>
<feature type="transmembrane region" description="Helical" evidence="9">
    <location>
        <begin position="153"/>
        <end position="177"/>
    </location>
</feature>
<evidence type="ECO:0000313" key="11">
    <source>
        <dbReference type="EMBL" id="CAK9040332.1"/>
    </source>
</evidence>
<evidence type="ECO:0000256" key="3">
    <source>
        <dbReference type="ARBA" id="ARBA00022692"/>
    </source>
</evidence>
<dbReference type="EMBL" id="CAXAMM010017069">
    <property type="protein sequence ID" value="CAK9040332.1"/>
    <property type="molecule type" value="Genomic_DNA"/>
</dbReference>
<sequence>MCSLCRSLLMPLDQALEADQNDVIASVNSIILSGSLLALVGIGYRINTHRLKHLPESGAAMSLGFLVGCMVRALQLEQEEALLNFRGSFFFYVLLPPIILEAGLSLKTQLFVDNLGSIMAFAVVGTLVSTWVVSASMRWAAETELIGLQDSPLLPIYCHLFGALISATDPVATIALFGSSRFRTDPLLHSLINGESVLNDAVAIVLFSTLTHHLHEEEPRLISMGILGHFGVVLFGSVVMGVAAGALLSWCFCSSNDLTRFPDYEIAGMFLGAYLTFSV</sequence>
<feature type="non-terminal residue" evidence="11">
    <location>
        <position position="279"/>
    </location>
</feature>
<dbReference type="Gene3D" id="6.10.140.1330">
    <property type="match status" value="1"/>
</dbReference>
<dbReference type="InterPro" id="IPR006153">
    <property type="entry name" value="Cation/H_exchanger_TM"/>
</dbReference>
<dbReference type="InterPro" id="IPR004709">
    <property type="entry name" value="NaH_exchanger"/>
</dbReference>
<evidence type="ECO:0000256" key="2">
    <source>
        <dbReference type="ARBA" id="ARBA00022448"/>
    </source>
</evidence>
<keyword evidence="8" id="KW-0739">Sodium transport</keyword>
<gene>
    <name evidence="11" type="ORF">SCF082_LOCUS23483</name>
</gene>